<protein>
    <submittedName>
        <fullName evidence="2">Uncharacterized protein</fullName>
    </submittedName>
</protein>
<gene>
    <name evidence="2" type="ORF">ACFPA8_00995</name>
</gene>
<evidence type="ECO:0000313" key="2">
    <source>
        <dbReference type="EMBL" id="MFC4492713.1"/>
    </source>
</evidence>
<dbReference type="EMBL" id="JBHSFH010000002">
    <property type="protein sequence ID" value="MFC4492713.1"/>
    <property type="molecule type" value="Genomic_DNA"/>
</dbReference>
<evidence type="ECO:0000313" key="3">
    <source>
        <dbReference type="Proteomes" id="UP001595997"/>
    </source>
</evidence>
<keyword evidence="3" id="KW-1185">Reference proteome</keyword>
<dbReference type="Proteomes" id="UP001595997">
    <property type="component" value="Unassembled WGS sequence"/>
</dbReference>
<dbReference type="RefSeq" id="WP_386440748.1">
    <property type="nucleotide sequence ID" value="NZ_JBHSFH010000002.1"/>
</dbReference>
<comment type="caution">
    <text evidence="2">The sequence shown here is derived from an EMBL/GenBank/DDBJ whole genome shotgun (WGS) entry which is preliminary data.</text>
</comment>
<evidence type="ECO:0000256" key="1">
    <source>
        <dbReference type="SAM" id="MobiDB-lite"/>
    </source>
</evidence>
<proteinExistence type="predicted"/>
<organism evidence="2 3">
    <name type="scientific">Streptomyces ovatisporus</name>
    <dbReference type="NCBI Taxonomy" id="1128682"/>
    <lineage>
        <taxon>Bacteria</taxon>
        <taxon>Bacillati</taxon>
        <taxon>Actinomycetota</taxon>
        <taxon>Actinomycetes</taxon>
        <taxon>Kitasatosporales</taxon>
        <taxon>Streptomycetaceae</taxon>
        <taxon>Streptomyces</taxon>
    </lineage>
</organism>
<sequence length="149" mass="15009">MTSGSAQPGSPEEPGAGAQNGDDGDGAAEAGGGAVHIGSMSGGAIATGRYGRATSYTYSAPPPQTDEATRVLLDAVRTLRTHMEVLAATDETREVDGELDEIEGEITRTGRADRGRLARLRERLESGSTAVGALASAVTVVQAAAGVLG</sequence>
<reference evidence="3" key="1">
    <citation type="journal article" date="2019" name="Int. J. Syst. Evol. Microbiol.">
        <title>The Global Catalogue of Microorganisms (GCM) 10K type strain sequencing project: providing services to taxonomists for standard genome sequencing and annotation.</title>
        <authorList>
            <consortium name="The Broad Institute Genomics Platform"/>
            <consortium name="The Broad Institute Genome Sequencing Center for Infectious Disease"/>
            <person name="Wu L."/>
            <person name="Ma J."/>
        </authorList>
    </citation>
    <scope>NUCLEOTIDE SEQUENCE [LARGE SCALE GENOMIC DNA]</scope>
    <source>
        <strain evidence="3">CGMCC 4.7357</strain>
    </source>
</reference>
<name>A0ABV8ZYF1_9ACTN</name>
<accession>A0ABV8ZYF1</accession>
<feature type="region of interest" description="Disordered" evidence="1">
    <location>
        <begin position="1"/>
        <end position="46"/>
    </location>
</feature>